<keyword evidence="6" id="KW-0539">Nucleus</keyword>
<dbReference type="InterPro" id="IPR003511">
    <property type="entry name" value="HORMA_dom"/>
</dbReference>
<evidence type="ECO:0000259" key="9">
    <source>
        <dbReference type="PROSITE" id="PS50815"/>
    </source>
</evidence>
<proteinExistence type="inferred from homology"/>
<dbReference type="Pfam" id="PF16450">
    <property type="entry name" value="Prot_ATP_ID_OB_C"/>
    <property type="match status" value="1"/>
</dbReference>
<feature type="region of interest" description="Disordered" evidence="8">
    <location>
        <begin position="390"/>
        <end position="409"/>
    </location>
</feature>
<protein>
    <submittedName>
        <fullName evidence="10">26S proteasome regulatory subunit 6B</fullName>
    </submittedName>
</protein>
<evidence type="ECO:0000256" key="3">
    <source>
        <dbReference type="ARBA" id="ARBA00022741"/>
    </source>
</evidence>
<dbReference type="SMART" id="SM00382">
    <property type="entry name" value="AAA"/>
    <property type="match status" value="1"/>
</dbReference>
<feature type="coiled-coil region" evidence="7">
    <location>
        <begin position="705"/>
        <end position="746"/>
    </location>
</feature>
<evidence type="ECO:0000256" key="1">
    <source>
        <dbReference type="ARBA" id="ARBA00006914"/>
    </source>
</evidence>
<dbReference type="InterPro" id="IPR012340">
    <property type="entry name" value="NA-bd_OB-fold"/>
</dbReference>
<dbReference type="PROSITE" id="PS00674">
    <property type="entry name" value="AAA"/>
    <property type="match status" value="1"/>
</dbReference>
<dbReference type="InterPro" id="IPR002877">
    <property type="entry name" value="RNA_MeTrfase_FtsJ_dom"/>
</dbReference>
<comment type="similarity">
    <text evidence="1">Belongs to the AAA ATPase family.</text>
</comment>
<dbReference type="EMBL" id="NJHN03000073">
    <property type="protein sequence ID" value="KAH9417810.1"/>
    <property type="molecule type" value="Genomic_DNA"/>
</dbReference>
<dbReference type="PROSITE" id="PS50815">
    <property type="entry name" value="HORMA"/>
    <property type="match status" value="1"/>
</dbReference>
<dbReference type="InterPro" id="IPR036570">
    <property type="entry name" value="HORMA_dom_sf"/>
</dbReference>
<dbReference type="Gene3D" id="1.10.8.60">
    <property type="match status" value="1"/>
</dbReference>
<dbReference type="InterPro" id="IPR003960">
    <property type="entry name" value="ATPase_AAA_CS"/>
</dbReference>
<dbReference type="InterPro" id="IPR027417">
    <property type="entry name" value="P-loop_NTPase"/>
</dbReference>
<dbReference type="SUPFAM" id="SSF56019">
    <property type="entry name" value="The spindle assembly checkpoint protein mad2"/>
    <property type="match status" value="1"/>
</dbReference>
<dbReference type="Pfam" id="PF17862">
    <property type="entry name" value="AAA_lid_3"/>
    <property type="match status" value="1"/>
</dbReference>
<accession>A0ABQ8J606</accession>
<evidence type="ECO:0000313" key="10">
    <source>
        <dbReference type="EMBL" id="KAH9417810.1"/>
    </source>
</evidence>
<dbReference type="Pfam" id="PF02301">
    <property type="entry name" value="HORMA"/>
    <property type="match status" value="1"/>
</dbReference>
<dbReference type="InterPro" id="IPR032501">
    <property type="entry name" value="Prot_ATP_ID_OB_2nd"/>
</dbReference>
<dbReference type="InterPro" id="IPR003593">
    <property type="entry name" value="AAA+_ATPase"/>
</dbReference>
<dbReference type="SUPFAM" id="SSF52540">
    <property type="entry name" value="P-loop containing nucleoside triphosphate hydrolases"/>
    <property type="match status" value="1"/>
</dbReference>
<dbReference type="PANTHER" id="PTHR23073">
    <property type="entry name" value="26S PROTEASOME REGULATORY SUBUNIT"/>
    <property type="match status" value="1"/>
</dbReference>
<evidence type="ECO:0000256" key="6">
    <source>
        <dbReference type="ARBA" id="ARBA00023242"/>
    </source>
</evidence>
<dbReference type="Gene3D" id="3.40.50.150">
    <property type="entry name" value="Vaccinia Virus protein VP39"/>
    <property type="match status" value="1"/>
</dbReference>
<dbReference type="InterPro" id="IPR003959">
    <property type="entry name" value="ATPase_AAA_core"/>
</dbReference>
<evidence type="ECO:0000256" key="5">
    <source>
        <dbReference type="ARBA" id="ARBA00022942"/>
    </source>
</evidence>
<dbReference type="HAMAP" id="MF_01547">
    <property type="entry name" value="RNA_methyltr_E"/>
    <property type="match status" value="1"/>
</dbReference>
<keyword evidence="5 10" id="KW-0647">Proteasome</keyword>
<dbReference type="Gene3D" id="3.30.900.10">
    <property type="entry name" value="HORMA domain"/>
    <property type="match status" value="1"/>
</dbReference>
<keyword evidence="7" id="KW-0175">Coiled coil</keyword>
<dbReference type="InterPro" id="IPR012920">
    <property type="entry name" value="rRNA_MeTfrase_SPB1-like_C"/>
</dbReference>
<evidence type="ECO:0000313" key="11">
    <source>
        <dbReference type="Proteomes" id="UP000887458"/>
    </source>
</evidence>
<keyword evidence="3" id="KW-0547">Nucleotide-binding</keyword>
<dbReference type="Proteomes" id="UP000887458">
    <property type="component" value="Unassembled WGS sequence"/>
</dbReference>
<keyword evidence="4" id="KW-0067">ATP-binding</keyword>
<name>A0ABQ8J606_DERPT</name>
<evidence type="ECO:0000256" key="2">
    <source>
        <dbReference type="ARBA" id="ARBA00022517"/>
    </source>
</evidence>
<feature type="domain" description="HORMA" evidence="9">
    <location>
        <begin position="490"/>
        <end position="673"/>
    </location>
</feature>
<dbReference type="Pfam" id="PF07780">
    <property type="entry name" value="Spb1_C"/>
    <property type="match status" value="1"/>
</dbReference>
<dbReference type="InterPro" id="IPR015507">
    <property type="entry name" value="rRNA-MeTfrase_E"/>
</dbReference>
<evidence type="ECO:0000256" key="8">
    <source>
        <dbReference type="SAM" id="MobiDB-lite"/>
    </source>
</evidence>
<evidence type="ECO:0000256" key="4">
    <source>
        <dbReference type="ARBA" id="ARBA00022840"/>
    </source>
</evidence>
<dbReference type="Gene3D" id="2.40.50.140">
    <property type="entry name" value="Nucleic acid-binding proteins"/>
    <property type="match status" value="1"/>
</dbReference>
<sequence>MGKKGKVGKQRKDKYYQLAKETGYRSRASFKLIQLNRKFEFLQRSKVLIDLCAAPGGWLQVAQKYMPVSSVIIGVDLVPIKPIHNVITLQEDITTQKCRMSLKKNLQTWKADVVLNDGAPNVGKSWIHDAFEQNRLTLSALHLACDFLVKGGWFITKVFRSKDYNALIWVLNKFFKKVFATKPQASRNESAEIFVVCQNFIAPDRIDPKFFDPTYVFAELQESEQKITTNDLLKASMKQKKAKAEGYDDGQINLYRKLNASDFIANENYADLLSKSSEIVINNDYTRNHPATTDEIVECCKDIKVLGRKELLLLINWRQKAKRMLSPEELTMAATMIHSKKSKRDLIDDSWNRYMNNDLDGAPSWFKREEEQHCRKPMPVSKEFAKQSITPGINSRQNKKEMEAKARKKKRTMRRLEKARIKAETLTEDPSMSNKEKADTIRRIYKRASTKNEKRPKLVVAKKQYGNRRPPGVKGRYKIVDSRMKKDKRKQQQNERKTGKDYCINNILFQRGIYPSDSFKAVQNYGLTILMTKDDRLKKHLQIIFDQMQEFLLQRKLHRVVMTLIRIDTKETIERWEFKIDCNNSVTDDKQIEVDLKAIQTQIRDLIRQITASITYLPLIDDPVSFDILFYTDKDIQLSSTDWSDSSSHIIPNAEEVQLRSFTTKVHNLKASQEESSPSEIKNIITPSICETLLTDDVDDLYVIFKKLQRQLEFLQVQEEYIKDEQKNLKKEYLHAQEEVKRIQSVPLVIGQFLEAVDANTGIVGSTTGSNYYVRILSTIDRELLKPSSSVALHKHSNALVDVLPPEADSSIAMLRPDEKPDVCYADIGGLDIQKQEIREAVELPLTHFELYKQIGIDPPRGVLMFGPPGCGKTMLAKAVAHHTTASFIRVVGSEFVQKYLGEGPRMVRDVFRLARENAPAIIFIDEIDAIATKRFDAQTGADREVQRILLELLNQMDGFDQTTNVKVIMATNRADTLDPALLRPGRLDRKIEFPLPDRRQKRLIFSTITSKMNLSDEVDLEDYVARPDKVSGADINAICQEAGMHAVRENRYVVLPKDFEKGYKNTIKKDESEHEFYK</sequence>
<dbReference type="SUPFAM" id="SSF53335">
    <property type="entry name" value="S-adenosyl-L-methionine-dependent methyltransferases"/>
    <property type="match status" value="1"/>
</dbReference>
<organism evidence="10 11">
    <name type="scientific">Dermatophagoides pteronyssinus</name>
    <name type="common">European house dust mite</name>
    <dbReference type="NCBI Taxonomy" id="6956"/>
    <lineage>
        <taxon>Eukaryota</taxon>
        <taxon>Metazoa</taxon>
        <taxon>Ecdysozoa</taxon>
        <taxon>Arthropoda</taxon>
        <taxon>Chelicerata</taxon>
        <taxon>Arachnida</taxon>
        <taxon>Acari</taxon>
        <taxon>Acariformes</taxon>
        <taxon>Sarcoptiformes</taxon>
        <taxon>Astigmata</taxon>
        <taxon>Psoroptidia</taxon>
        <taxon>Analgoidea</taxon>
        <taxon>Pyroglyphidae</taxon>
        <taxon>Dermatophagoidinae</taxon>
        <taxon>Dermatophagoides</taxon>
    </lineage>
</organism>
<gene>
    <name evidence="10" type="primary">PSMC4</name>
    <name evidence="10" type="ORF">DERP_013585</name>
</gene>
<dbReference type="InterPro" id="IPR029063">
    <property type="entry name" value="SAM-dependent_MTases_sf"/>
</dbReference>
<dbReference type="InterPro" id="IPR041569">
    <property type="entry name" value="AAA_lid_3"/>
</dbReference>
<dbReference type="Pfam" id="PF00004">
    <property type="entry name" value="AAA"/>
    <property type="match status" value="1"/>
</dbReference>
<comment type="caution">
    <text evidence="10">The sequence shown here is derived from an EMBL/GenBank/DDBJ whole genome shotgun (WGS) entry which is preliminary data.</text>
</comment>
<dbReference type="GO" id="GO:0000502">
    <property type="term" value="C:proteasome complex"/>
    <property type="evidence" value="ECO:0007669"/>
    <property type="project" value="UniProtKB-KW"/>
</dbReference>
<evidence type="ECO:0000256" key="7">
    <source>
        <dbReference type="SAM" id="Coils"/>
    </source>
</evidence>
<reference evidence="10 11" key="1">
    <citation type="journal article" date="2018" name="J. Allergy Clin. Immunol.">
        <title>High-quality assembly of Dermatophagoides pteronyssinus genome and transcriptome reveals a wide range of novel allergens.</title>
        <authorList>
            <person name="Liu X.Y."/>
            <person name="Yang K.Y."/>
            <person name="Wang M.Q."/>
            <person name="Kwok J.S."/>
            <person name="Zeng X."/>
            <person name="Yang Z."/>
            <person name="Xiao X.J."/>
            <person name="Lau C.P."/>
            <person name="Li Y."/>
            <person name="Huang Z.M."/>
            <person name="Ba J.G."/>
            <person name="Yim A.K."/>
            <person name="Ouyang C.Y."/>
            <person name="Ngai S.M."/>
            <person name="Chan T.F."/>
            <person name="Leung E.L."/>
            <person name="Liu L."/>
            <person name="Liu Z.G."/>
            <person name="Tsui S.K."/>
        </authorList>
    </citation>
    <scope>NUCLEOTIDE SEQUENCE [LARGE SCALE GENOMIC DNA]</scope>
    <source>
        <strain evidence="10">Derp</strain>
    </source>
</reference>
<dbReference type="Pfam" id="PF01728">
    <property type="entry name" value="FtsJ"/>
    <property type="match status" value="1"/>
</dbReference>
<dbReference type="CDD" id="cd19502">
    <property type="entry name" value="RecA-like_PAN_like"/>
    <property type="match status" value="1"/>
</dbReference>
<keyword evidence="11" id="KW-1185">Reference proteome</keyword>
<dbReference type="InterPro" id="IPR050221">
    <property type="entry name" value="26S_Proteasome_ATPase"/>
</dbReference>
<reference evidence="10 11" key="2">
    <citation type="journal article" date="2022" name="Mol. Biol. Evol.">
        <title>Comparative Genomics Reveals Insights into the Divergent Evolution of Astigmatic Mites and Household Pest Adaptations.</title>
        <authorList>
            <person name="Xiong Q."/>
            <person name="Wan A.T."/>
            <person name="Liu X."/>
            <person name="Fung C.S."/>
            <person name="Xiao X."/>
            <person name="Malainual N."/>
            <person name="Hou J."/>
            <person name="Wang L."/>
            <person name="Wang M."/>
            <person name="Yang K.Y."/>
            <person name="Cui Y."/>
            <person name="Leung E.L."/>
            <person name="Nong W."/>
            <person name="Shin S.K."/>
            <person name="Au S.W."/>
            <person name="Jeong K.Y."/>
            <person name="Chew F.T."/>
            <person name="Hui J.H."/>
            <person name="Leung T.F."/>
            <person name="Tungtrongchitr A."/>
            <person name="Zhong N."/>
            <person name="Liu Z."/>
            <person name="Tsui S.K."/>
        </authorList>
    </citation>
    <scope>NUCLEOTIDE SEQUENCE [LARGE SCALE GENOMIC DNA]</scope>
    <source>
        <strain evidence="10">Derp</strain>
    </source>
</reference>
<dbReference type="Gene3D" id="3.40.50.300">
    <property type="entry name" value="P-loop containing nucleotide triphosphate hydrolases"/>
    <property type="match status" value="1"/>
</dbReference>
<keyword evidence="2" id="KW-0690">Ribosome biogenesis</keyword>